<evidence type="ECO:0000313" key="4">
    <source>
        <dbReference type="Proteomes" id="UP000824366"/>
    </source>
</evidence>
<dbReference type="SUPFAM" id="SSF88713">
    <property type="entry name" value="Glycoside hydrolase/deacetylase"/>
    <property type="match status" value="1"/>
</dbReference>
<dbReference type="InterPro" id="IPR002509">
    <property type="entry name" value="NODB_dom"/>
</dbReference>
<dbReference type="Pfam" id="PF01522">
    <property type="entry name" value="Polysacc_deac_1"/>
    <property type="match status" value="1"/>
</dbReference>
<dbReference type="Proteomes" id="UP000824366">
    <property type="component" value="Chromosome"/>
</dbReference>
<dbReference type="Gene3D" id="3.20.20.370">
    <property type="entry name" value="Glycoside hydrolase/deacetylase"/>
    <property type="match status" value="1"/>
</dbReference>
<keyword evidence="1" id="KW-0472">Membrane</keyword>
<feature type="domain" description="NodB homology" evidence="2">
    <location>
        <begin position="324"/>
        <end position="427"/>
    </location>
</feature>
<evidence type="ECO:0000256" key="1">
    <source>
        <dbReference type="SAM" id="Phobius"/>
    </source>
</evidence>
<keyword evidence="1" id="KW-0812">Transmembrane</keyword>
<dbReference type="Gene3D" id="3.40.50.880">
    <property type="match status" value="1"/>
</dbReference>
<dbReference type="RefSeq" id="WP_223907508.1">
    <property type="nucleotide sequence ID" value="NZ_AP024238.1"/>
</dbReference>
<proteinExistence type="predicted"/>
<evidence type="ECO:0000313" key="3">
    <source>
        <dbReference type="EMBL" id="BCO25587.1"/>
    </source>
</evidence>
<name>A0ABN6D0P2_9BURK</name>
<protein>
    <recommendedName>
        <fullName evidence="2">NodB homology domain-containing protein</fullName>
    </recommendedName>
</protein>
<keyword evidence="1" id="KW-1133">Transmembrane helix</keyword>
<sequence>MARNSNEEPNGDSNVDHRQQRPVFRRVGFYMPFMILLGIALPSFVFLIMMQINGWKLPLIGLQNMVARMAPSSSNVILYASPTSKAYFATIGGNYDTLLNPWRSYFKDRSIQAVELNTPAELNKQSRGVLIVPSALALNDQERDAILSFKAKGGGVLATWATGTRNGSGDWAGWQLIEALGAKVVGELPADSEARQLTLTGESPLSFQQPAGTRIWMGKTTESLLRLTGESVAARFMDWQRVLDENRRNEGAIVFSETTPDSGRAVVFAFAETNWESRPFAPRQLIDDTLKWLQRQPSIVRSAWPNGKIAAQVIEMDTEQGFQNASAFASMMKSIDYRATFYVLTSVATQFPELLRALAKDFEIGYHGDVHVSFKDQPAYTQEQRIVNMKAELASVLADTSTITGFRAPTEGYDTTTEIALQKHGIRHHAADPSRLEGRLPALVKMDGVAVEDSLVVLARTQRDDINLNHEKLDIDQTTKALNDDFDLALETGSLGFLSVHSQNFEEGSVLRSAMPAFLEHVQKKKNNVWLSSSGQIAQWWRDRERVSISSSVAGKRLDFNLTVKGNLPINGMTLTIMLPQKGVLPTVRSTKVGTYVPRIAKLDDYRAVVIFDNMKPGDYVYQASF</sequence>
<feature type="transmembrane region" description="Helical" evidence="1">
    <location>
        <begin position="27"/>
        <end position="50"/>
    </location>
</feature>
<reference evidence="3 4" key="1">
    <citation type="journal article" date="2021" name="Microbiol. Spectr.">
        <title>A Single Bacterium Capable of Oxidation and Reduction of Iron at Circumneutral pH.</title>
        <authorList>
            <person name="Kato S."/>
            <person name="Ohkuma M."/>
        </authorList>
    </citation>
    <scope>NUCLEOTIDE SEQUENCE [LARGE SCALE GENOMIC DNA]</scope>
    <source>
        <strain evidence="3 4">MIZ03</strain>
    </source>
</reference>
<dbReference type="InterPro" id="IPR011330">
    <property type="entry name" value="Glyco_hydro/deAcase_b/a-brl"/>
</dbReference>
<gene>
    <name evidence="3" type="ORF">MIZ03_0448</name>
</gene>
<dbReference type="EMBL" id="AP024238">
    <property type="protein sequence ID" value="BCO25587.1"/>
    <property type="molecule type" value="Genomic_DNA"/>
</dbReference>
<evidence type="ECO:0000259" key="2">
    <source>
        <dbReference type="Pfam" id="PF01522"/>
    </source>
</evidence>
<accession>A0ABN6D0P2</accession>
<keyword evidence="4" id="KW-1185">Reference proteome</keyword>
<dbReference type="InterPro" id="IPR029062">
    <property type="entry name" value="Class_I_gatase-like"/>
</dbReference>
<organism evidence="3 4">
    <name type="scientific">Rhodoferax lithotrophicus</name>
    <dbReference type="NCBI Taxonomy" id="2798804"/>
    <lineage>
        <taxon>Bacteria</taxon>
        <taxon>Pseudomonadati</taxon>
        <taxon>Pseudomonadota</taxon>
        <taxon>Betaproteobacteria</taxon>
        <taxon>Burkholderiales</taxon>
        <taxon>Comamonadaceae</taxon>
        <taxon>Rhodoferax</taxon>
    </lineage>
</organism>